<gene>
    <name evidence="2" type="ORF">PEVE_00019293</name>
</gene>
<organism evidence="2 3">
    <name type="scientific">Porites evermanni</name>
    <dbReference type="NCBI Taxonomy" id="104178"/>
    <lineage>
        <taxon>Eukaryota</taxon>
        <taxon>Metazoa</taxon>
        <taxon>Cnidaria</taxon>
        <taxon>Anthozoa</taxon>
        <taxon>Hexacorallia</taxon>
        <taxon>Scleractinia</taxon>
        <taxon>Fungiina</taxon>
        <taxon>Poritidae</taxon>
        <taxon>Porites</taxon>
    </lineage>
</organism>
<accession>A0ABN8M1U3</accession>
<sequence length="200" mass="23275">MMIFVVWTALPLFSSGGNASSVCVPASLLRVSPELIKNFTYSYVIQLSKTVVETQANFAQVRLGDRDYDEYLRRIPLLPRPIHQPEKIPEETLLQMEIKDLLTFKEFIKEMKTHEKKDSLFLAKFETIDGKINRLIGSLRDLENCRGYQVTYQGASVQPTLKPTATQKEQDKWELGVMRELWHWLIPVQGELYKQLNHKY</sequence>
<keyword evidence="1" id="KW-0732">Signal</keyword>
<name>A0ABN8M1U3_9CNID</name>
<proteinExistence type="predicted"/>
<evidence type="ECO:0000313" key="3">
    <source>
        <dbReference type="Proteomes" id="UP001159427"/>
    </source>
</evidence>
<keyword evidence="3" id="KW-1185">Reference proteome</keyword>
<evidence type="ECO:0000256" key="1">
    <source>
        <dbReference type="SAM" id="SignalP"/>
    </source>
</evidence>
<feature type="chain" id="PRO_5045945773" evidence="1">
    <location>
        <begin position="20"/>
        <end position="200"/>
    </location>
</feature>
<feature type="signal peptide" evidence="1">
    <location>
        <begin position="1"/>
        <end position="19"/>
    </location>
</feature>
<reference evidence="2 3" key="1">
    <citation type="submission" date="2022-05" db="EMBL/GenBank/DDBJ databases">
        <authorList>
            <consortium name="Genoscope - CEA"/>
            <person name="William W."/>
        </authorList>
    </citation>
    <scope>NUCLEOTIDE SEQUENCE [LARGE SCALE GENOMIC DNA]</scope>
</reference>
<protein>
    <submittedName>
        <fullName evidence="2">Uncharacterized protein</fullName>
    </submittedName>
</protein>
<dbReference type="EMBL" id="CALNXI010000260">
    <property type="protein sequence ID" value="CAH3023424.1"/>
    <property type="molecule type" value="Genomic_DNA"/>
</dbReference>
<evidence type="ECO:0000313" key="2">
    <source>
        <dbReference type="EMBL" id="CAH3023424.1"/>
    </source>
</evidence>
<comment type="caution">
    <text evidence="2">The sequence shown here is derived from an EMBL/GenBank/DDBJ whole genome shotgun (WGS) entry which is preliminary data.</text>
</comment>
<dbReference type="Proteomes" id="UP001159427">
    <property type="component" value="Unassembled WGS sequence"/>
</dbReference>